<accession>A0ABW0NZ54</accession>
<dbReference type="Gene3D" id="3.90.50.10">
    <property type="entry name" value="Photosynthetic Reaction Center, subunit H, domain 2"/>
    <property type="match status" value="1"/>
</dbReference>
<dbReference type="SUPFAM" id="SSF50346">
    <property type="entry name" value="PRC-barrel domain"/>
    <property type="match status" value="1"/>
</dbReference>
<feature type="transmembrane region" description="Helical" evidence="1">
    <location>
        <begin position="6"/>
        <end position="29"/>
    </location>
</feature>
<evidence type="ECO:0000259" key="3">
    <source>
        <dbReference type="Pfam" id="PF05239"/>
    </source>
</evidence>
<proteinExistence type="predicted"/>
<protein>
    <submittedName>
        <fullName evidence="4">Photosynthetic reaction center subunit H</fullName>
    </submittedName>
</protein>
<dbReference type="InterPro" id="IPR037097">
    <property type="entry name" value="Photo_RC_H_N_sf"/>
</dbReference>
<evidence type="ECO:0000256" key="1">
    <source>
        <dbReference type="SAM" id="Phobius"/>
    </source>
</evidence>
<dbReference type="NCBIfam" id="TIGR01150">
    <property type="entry name" value="puhA"/>
    <property type="match status" value="1"/>
</dbReference>
<dbReference type="Gene3D" id="4.10.540.10">
    <property type="entry name" value="Photosynthetic reaction centre, H subunit, N-terminal domain"/>
    <property type="match status" value="1"/>
</dbReference>
<dbReference type="RefSeq" id="WP_197426728.1">
    <property type="nucleotide sequence ID" value="NZ_JBHSLU010000022.1"/>
</dbReference>
<dbReference type="EMBL" id="JBHSLU010000022">
    <property type="protein sequence ID" value="MFC5505724.1"/>
    <property type="molecule type" value="Genomic_DNA"/>
</dbReference>
<feature type="domain" description="Photosynthetic reaction centre H subunit N-terminal" evidence="2">
    <location>
        <begin position="3"/>
        <end position="135"/>
    </location>
</feature>
<reference evidence="5" key="1">
    <citation type="journal article" date="2019" name="Int. J. Syst. Evol. Microbiol.">
        <title>The Global Catalogue of Microorganisms (GCM) 10K type strain sequencing project: providing services to taxonomists for standard genome sequencing and annotation.</title>
        <authorList>
            <consortium name="The Broad Institute Genomics Platform"/>
            <consortium name="The Broad Institute Genome Sequencing Center for Infectious Disease"/>
            <person name="Wu L."/>
            <person name="Ma J."/>
        </authorList>
    </citation>
    <scope>NUCLEOTIDE SEQUENCE [LARGE SCALE GENOMIC DNA]</scope>
    <source>
        <strain evidence="5">CCUG 43117</strain>
    </source>
</reference>
<keyword evidence="5" id="KW-1185">Reference proteome</keyword>
<evidence type="ECO:0000259" key="2">
    <source>
        <dbReference type="Pfam" id="PF03967"/>
    </source>
</evidence>
<dbReference type="InterPro" id="IPR027275">
    <property type="entry name" value="PRC-brl_dom"/>
</dbReference>
<dbReference type="InterPro" id="IPR011033">
    <property type="entry name" value="PRC_barrel-like_sf"/>
</dbReference>
<feature type="domain" description="PRC-barrel" evidence="3">
    <location>
        <begin position="146"/>
        <end position="211"/>
    </location>
</feature>
<gene>
    <name evidence="4" type="primary">puhA</name>
    <name evidence="4" type="ORF">ACFPN9_10680</name>
</gene>
<keyword evidence="1" id="KW-0812">Transmembrane</keyword>
<keyword evidence="1" id="KW-1133">Transmembrane helix</keyword>
<evidence type="ECO:0000313" key="5">
    <source>
        <dbReference type="Proteomes" id="UP001596060"/>
    </source>
</evidence>
<dbReference type="InterPro" id="IPR015810">
    <property type="entry name" value="Photo_RC_H_N"/>
</dbReference>
<comment type="caution">
    <text evidence="4">The sequence shown here is derived from an EMBL/GenBank/DDBJ whole genome shotgun (WGS) entry which is preliminary data.</text>
</comment>
<sequence>MREIMGYIDVAQVTIWLFWIFFAGLVVYLRREDRREGYPLESDTHPGKFLPPSLVFFPAPKTFHLSNGTTVQAPNGRPDGRVLAARPTAKFPGAPLAPTGANPMLDSIGPGSWAERVDAPEMSYDNHIKILPVRVATGYAVSAEEDPRGYDVIGADMKVAGKIVDLWVDRSEALLRYFEVALPNGRNVLLPVTFSDIKRGVKPGVGRIKVEALLASQFADVPALRKPDSVTRLEEEKICAYYGAGTLYATPHRAEPLL</sequence>
<evidence type="ECO:0000313" key="4">
    <source>
        <dbReference type="EMBL" id="MFC5505724.1"/>
    </source>
</evidence>
<keyword evidence="1" id="KW-0472">Membrane</keyword>
<dbReference type="InterPro" id="IPR005652">
    <property type="entry name" value="Photo_RC_H"/>
</dbReference>
<dbReference type="SUPFAM" id="SSF81490">
    <property type="entry name" value="Photosystem II reaction centre subunit H, transmembrane region"/>
    <property type="match status" value="1"/>
</dbReference>
<dbReference type="InterPro" id="IPR014747">
    <property type="entry name" value="Bac_photo_RC_H_C"/>
</dbReference>
<organism evidence="4 5">
    <name type="scientific">Bosea massiliensis</name>
    <dbReference type="NCBI Taxonomy" id="151419"/>
    <lineage>
        <taxon>Bacteria</taxon>
        <taxon>Pseudomonadati</taxon>
        <taxon>Pseudomonadota</taxon>
        <taxon>Alphaproteobacteria</taxon>
        <taxon>Hyphomicrobiales</taxon>
        <taxon>Boseaceae</taxon>
        <taxon>Bosea</taxon>
    </lineage>
</organism>
<dbReference type="Pfam" id="PF05239">
    <property type="entry name" value="PRC"/>
    <property type="match status" value="1"/>
</dbReference>
<dbReference type="Proteomes" id="UP001596060">
    <property type="component" value="Unassembled WGS sequence"/>
</dbReference>
<dbReference type="Pfam" id="PF03967">
    <property type="entry name" value="PRCH"/>
    <property type="match status" value="1"/>
</dbReference>
<name>A0ABW0NZ54_9HYPH</name>